<accession>A0A5B7HPC1</accession>
<dbReference type="AlphaFoldDB" id="A0A5B7HPC1"/>
<keyword evidence="3" id="KW-1185">Reference proteome</keyword>
<proteinExistence type="predicted"/>
<dbReference type="EMBL" id="VSRR010033070">
    <property type="protein sequence ID" value="MPC71539.1"/>
    <property type="molecule type" value="Genomic_DNA"/>
</dbReference>
<organism evidence="2 3">
    <name type="scientific">Portunus trituberculatus</name>
    <name type="common">Swimming crab</name>
    <name type="synonym">Neptunus trituberculatus</name>
    <dbReference type="NCBI Taxonomy" id="210409"/>
    <lineage>
        <taxon>Eukaryota</taxon>
        <taxon>Metazoa</taxon>
        <taxon>Ecdysozoa</taxon>
        <taxon>Arthropoda</taxon>
        <taxon>Crustacea</taxon>
        <taxon>Multicrustacea</taxon>
        <taxon>Malacostraca</taxon>
        <taxon>Eumalacostraca</taxon>
        <taxon>Eucarida</taxon>
        <taxon>Decapoda</taxon>
        <taxon>Pleocyemata</taxon>
        <taxon>Brachyura</taxon>
        <taxon>Eubrachyura</taxon>
        <taxon>Portunoidea</taxon>
        <taxon>Portunidae</taxon>
        <taxon>Portuninae</taxon>
        <taxon>Portunus</taxon>
    </lineage>
</organism>
<sequence length="183" mass="19997">MAMRGLTEATPTSLHHSCRTSHRRTQVPFAIHSYHPTITHAHTLSDPSFLHPMACLRRLPPAITRGGNCGMKHKPCRLRGATGVRLNYDRSEMATDWRVLSPLTHADSPPLTAGWPGLQGHNAETSAVPDSSQSPGTATRKAVWHGRGEDDLNTKAALCRPNPALPCSSIFLNTFKRTDLHAS</sequence>
<gene>
    <name evidence="2" type="ORF">E2C01_065817</name>
</gene>
<evidence type="ECO:0000313" key="3">
    <source>
        <dbReference type="Proteomes" id="UP000324222"/>
    </source>
</evidence>
<name>A0A5B7HPC1_PORTR</name>
<comment type="caution">
    <text evidence="2">The sequence shown here is derived from an EMBL/GenBank/DDBJ whole genome shotgun (WGS) entry which is preliminary data.</text>
</comment>
<protein>
    <submittedName>
        <fullName evidence="2">Uncharacterized protein</fullName>
    </submittedName>
</protein>
<feature type="region of interest" description="Disordered" evidence="1">
    <location>
        <begin position="108"/>
        <end position="144"/>
    </location>
</feature>
<evidence type="ECO:0000313" key="2">
    <source>
        <dbReference type="EMBL" id="MPC71539.1"/>
    </source>
</evidence>
<reference evidence="2 3" key="1">
    <citation type="submission" date="2019-05" db="EMBL/GenBank/DDBJ databases">
        <title>Another draft genome of Portunus trituberculatus and its Hox gene families provides insights of decapod evolution.</title>
        <authorList>
            <person name="Jeong J.-H."/>
            <person name="Song I."/>
            <person name="Kim S."/>
            <person name="Choi T."/>
            <person name="Kim D."/>
            <person name="Ryu S."/>
            <person name="Kim W."/>
        </authorList>
    </citation>
    <scope>NUCLEOTIDE SEQUENCE [LARGE SCALE GENOMIC DNA]</scope>
    <source>
        <tissue evidence="2">Muscle</tissue>
    </source>
</reference>
<feature type="region of interest" description="Disordered" evidence="1">
    <location>
        <begin position="1"/>
        <end position="21"/>
    </location>
</feature>
<evidence type="ECO:0000256" key="1">
    <source>
        <dbReference type="SAM" id="MobiDB-lite"/>
    </source>
</evidence>
<feature type="compositionally biased region" description="Polar residues" evidence="1">
    <location>
        <begin position="122"/>
        <end position="137"/>
    </location>
</feature>
<dbReference type="Proteomes" id="UP000324222">
    <property type="component" value="Unassembled WGS sequence"/>
</dbReference>